<feature type="domain" description="GS catalytic" evidence="4">
    <location>
        <begin position="115"/>
        <end position="443"/>
    </location>
</feature>
<dbReference type="PANTHER" id="PTHR43785">
    <property type="entry name" value="GAMMA-GLUTAMYLPUTRESCINE SYNTHETASE"/>
    <property type="match status" value="1"/>
</dbReference>
<keyword evidence="1" id="KW-0436">Ligase</keyword>
<dbReference type="EMBL" id="JAPQKH010000007">
    <property type="protein sequence ID" value="KAJ5087830.1"/>
    <property type="molecule type" value="Genomic_DNA"/>
</dbReference>
<dbReference type="InterPro" id="IPR008146">
    <property type="entry name" value="Gln_synth_cat_dom"/>
</dbReference>
<sequence length="443" mass="48913">MTKTSALTKWQHFHAENQGVDFVWVFFTTYIGTNLVRIVPVPEFKRLLETNQGISIPKVILHVLPHDNVADGGTLTGSFLLQPDPRSLSPSLDSNKAIVMCSWADKDKLPLGECARSKVDTLTHLIEKKSNCSLLVGFELEFCLLREGTLPNGKIEYETVNADHSWCSMTREDEALLGILEEAVLALQNLGIMVQQFHAELAPGQWEFVLPPNSPLKALDTLVVARQALMKIASKHGYRATLHPRLSSELPGTGAHVHISLNSSRVDLPTVESFFAGILENFTSIAAFTLPQETSYSRVVGGIGSGGDYVCWGWENRESILRRISSERFEIKMMDGLSNPYLGLCALLAAGLDGLLEGSILSAGPCPIESSKMSDKERAVLGIKSKMPSELTESLKNLEANGRLKKTLGDTLVSTYLTVKRGELKIVQQMTPEEERSWFISRF</sequence>
<evidence type="ECO:0000256" key="1">
    <source>
        <dbReference type="ARBA" id="ARBA00022598"/>
    </source>
</evidence>
<evidence type="ECO:0000259" key="4">
    <source>
        <dbReference type="PROSITE" id="PS51987"/>
    </source>
</evidence>
<evidence type="ECO:0000256" key="3">
    <source>
        <dbReference type="RuleBase" id="RU000384"/>
    </source>
</evidence>
<comment type="caution">
    <text evidence="5">The sequence shown here is derived from an EMBL/GenBank/DDBJ whole genome shotgun (WGS) entry which is preliminary data.</text>
</comment>
<gene>
    <name evidence="5" type="ORF">N7456_011446</name>
</gene>
<dbReference type="Proteomes" id="UP001149165">
    <property type="component" value="Unassembled WGS sequence"/>
</dbReference>
<evidence type="ECO:0000313" key="6">
    <source>
        <dbReference type="Proteomes" id="UP001149165"/>
    </source>
</evidence>
<dbReference type="SMART" id="SM01230">
    <property type="entry name" value="Gln-synt_C"/>
    <property type="match status" value="1"/>
</dbReference>
<dbReference type="Pfam" id="PF00120">
    <property type="entry name" value="Gln-synt_C"/>
    <property type="match status" value="1"/>
</dbReference>
<dbReference type="PANTHER" id="PTHR43785:SF2">
    <property type="entry name" value="TYPE-1 GLUTAMINE SYNTHETASE 1"/>
    <property type="match status" value="1"/>
</dbReference>
<evidence type="ECO:0000313" key="5">
    <source>
        <dbReference type="EMBL" id="KAJ5087830.1"/>
    </source>
</evidence>
<organism evidence="5 6">
    <name type="scientific">Penicillium angulare</name>
    <dbReference type="NCBI Taxonomy" id="116970"/>
    <lineage>
        <taxon>Eukaryota</taxon>
        <taxon>Fungi</taxon>
        <taxon>Dikarya</taxon>
        <taxon>Ascomycota</taxon>
        <taxon>Pezizomycotina</taxon>
        <taxon>Eurotiomycetes</taxon>
        <taxon>Eurotiomycetidae</taxon>
        <taxon>Eurotiales</taxon>
        <taxon>Aspergillaceae</taxon>
        <taxon>Penicillium</taxon>
    </lineage>
</organism>
<dbReference type="InterPro" id="IPR014746">
    <property type="entry name" value="Gln_synth/guanido_kin_cat_dom"/>
</dbReference>
<keyword evidence="6" id="KW-1185">Reference proteome</keyword>
<reference evidence="5" key="2">
    <citation type="journal article" date="2023" name="IMA Fungus">
        <title>Comparative genomic study of the Penicillium genus elucidates a diverse pangenome and 15 lateral gene transfer events.</title>
        <authorList>
            <person name="Petersen C."/>
            <person name="Sorensen T."/>
            <person name="Nielsen M.R."/>
            <person name="Sondergaard T.E."/>
            <person name="Sorensen J.L."/>
            <person name="Fitzpatrick D.A."/>
            <person name="Frisvad J.C."/>
            <person name="Nielsen K.L."/>
        </authorList>
    </citation>
    <scope>NUCLEOTIDE SEQUENCE</scope>
    <source>
        <strain evidence="5">IBT 30069</strain>
    </source>
</reference>
<proteinExistence type="inferred from homology"/>
<protein>
    <recommendedName>
        <fullName evidence="4">GS catalytic domain-containing protein</fullName>
    </recommendedName>
</protein>
<dbReference type="SUPFAM" id="SSF55931">
    <property type="entry name" value="Glutamine synthetase/guanido kinase"/>
    <property type="match status" value="1"/>
</dbReference>
<dbReference type="OrthoDB" id="3364440at2759"/>
<dbReference type="PROSITE" id="PS51987">
    <property type="entry name" value="GS_CATALYTIC"/>
    <property type="match status" value="1"/>
</dbReference>
<accession>A0A9W9EU18</accession>
<reference evidence="5" key="1">
    <citation type="submission" date="2022-11" db="EMBL/GenBank/DDBJ databases">
        <authorList>
            <person name="Petersen C."/>
        </authorList>
    </citation>
    <scope>NUCLEOTIDE SEQUENCE</scope>
    <source>
        <strain evidence="5">IBT 30069</strain>
    </source>
</reference>
<dbReference type="AlphaFoldDB" id="A0A9W9EU18"/>
<name>A0A9W9EU18_9EURO</name>
<dbReference type="Gene3D" id="3.30.590.10">
    <property type="entry name" value="Glutamine synthetase/guanido kinase, catalytic domain"/>
    <property type="match status" value="1"/>
</dbReference>
<comment type="similarity">
    <text evidence="2 3">Belongs to the glutamine synthetase family.</text>
</comment>
<dbReference type="GO" id="GO:0004356">
    <property type="term" value="F:glutamine synthetase activity"/>
    <property type="evidence" value="ECO:0007669"/>
    <property type="project" value="InterPro"/>
</dbReference>
<evidence type="ECO:0000256" key="2">
    <source>
        <dbReference type="PROSITE-ProRule" id="PRU01331"/>
    </source>
</evidence>